<dbReference type="Proteomes" id="UP000308600">
    <property type="component" value="Unassembled WGS sequence"/>
</dbReference>
<reference evidence="1 2" key="1">
    <citation type="journal article" date="2019" name="Nat. Ecol. Evol.">
        <title>Megaphylogeny resolves global patterns of mushroom evolution.</title>
        <authorList>
            <person name="Varga T."/>
            <person name="Krizsan K."/>
            <person name="Foldi C."/>
            <person name="Dima B."/>
            <person name="Sanchez-Garcia M."/>
            <person name="Sanchez-Ramirez S."/>
            <person name="Szollosi G.J."/>
            <person name="Szarkandi J.G."/>
            <person name="Papp V."/>
            <person name="Albert L."/>
            <person name="Andreopoulos W."/>
            <person name="Angelini C."/>
            <person name="Antonin V."/>
            <person name="Barry K.W."/>
            <person name="Bougher N.L."/>
            <person name="Buchanan P."/>
            <person name="Buyck B."/>
            <person name="Bense V."/>
            <person name="Catcheside P."/>
            <person name="Chovatia M."/>
            <person name="Cooper J."/>
            <person name="Damon W."/>
            <person name="Desjardin D."/>
            <person name="Finy P."/>
            <person name="Geml J."/>
            <person name="Haridas S."/>
            <person name="Hughes K."/>
            <person name="Justo A."/>
            <person name="Karasinski D."/>
            <person name="Kautmanova I."/>
            <person name="Kiss B."/>
            <person name="Kocsube S."/>
            <person name="Kotiranta H."/>
            <person name="LaButti K.M."/>
            <person name="Lechner B.E."/>
            <person name="Liimatainen K."/>
            <person name="Lipzen A."/>
            <person name="Lukacs Z."/>
            <person name="Mihaltcheva S."/>
            <person name="Morgado L.N."/>
            <person name="Niskanen T."/>
            <person name="Noordeloos M.E."/>
            <person name="Ohm R.A."/>
            <person name="Ortiz-Santana B."/>
            <person name="Ovrebo C."/>
            <person name="Racz N."/>
            <person name="Riley R."/>
            <person name="Savchenko A."/>
            <person name="Shiryaev A."/>
            <person name="Soop K."/>
            <person name="Spirin V."/>
            <person name="Szebenyi C."/>
            <person name="Tomsovsky M."/>
            <person name="Tulloss R.E."/>
            <person name="Uehling J."/>
            <person name="Grigoriev I.V."/>
            <person name="Vagvolgyi C."/>
            <person name="Papp T."/>
            <person name="Martin F.M."/>
            <person name="Miettinen O."/>
            <person name="Hibbett D.S."/>
            <person name="Nagy L.G."/>
        </authorList>
    </citation>
    <scope>NUCLEOTIDE SEQUENCE [LARGE SCALE GENOMIC DNA]</scope>
    <source>
        <strain evidence="1 2">NL-1719</strain>
    </source>
</reference>
<sequence>MIFQPESNILFTGTSIGTIESWDSYSGHVIGSPIKTWVPISVLAVLAGKHVLYASSFKEIMVWDIISGQQVFQPIYYHKGAITGFAITTDKQHLISSSRDASVVIWNITETFPSLKHVITCPDGVEAICLSPNNHYLSIPISSTSLSTTGQFLHIAAGQMLCIWQTKNWNKLQTIGHNSEVVSFALSKDESTVICGLHDKTLSIWVQEDSCYTKAATRSYNAPITALAHFPSVPLIAIGLWNFSIEVCNIETEQRVWGPFVCHTSPITSISIFSNCSRVVTGGSDGTIRIWETNPEAMLSDTKINTKHNQFPPKVQFLQYPSTFNLGFSTTADGWLTNQNQLILWIPPWYRQSVISPQVQCIPSSAENQTLKLDWSNFVYGTHWFQIVDCVL</sequence>
<name>A0ACD3AE81_9AGAR</name>
<evidence type="ECO:0000313" key="2">
    <source>
        <dbReference type="Proteomes" id="UP000308600"/>
    </source>
</evidence>
<keyword evidence="2" id="KW-1185">Reference proteome</keyword>
<dbReference type="EMBL" id="ML208499">
    <property type="protein sequence ID" value="TFK63897.1"/>
    <property type="molecule type" value="Genomic_DNA"/>
</dbReference>
<gene>
    <name evidence="1" type="ORF">BDN72DRAFT_775361</name>
</gene>
<proteinExistence type="predicted"/>
<organism evidence="1 2">
    <name type="scientific">Pluteus cervinus</name>
    <dbReference type="NCBI Taxonomy" id="181527"/>
    <lineage>
        <taxon>Eukaryota</taxon>
        <taxon>Fungi</taxon>
        <taxon>Dikarya</taxon>
        <taxon>Basidiomycota</taxon>
        <taxon>Agaricomycotina</taxon>
        <taxon>Agaricomycetes</taxon>
        <taxon>Agaricomycetidae</taxon>
        <taxon>Agaricales</taxon>
        <taxon>Pluteineae</taxon>
        <taxon>Pluteaceae</taxon>
        <taxon>Pluteus</taxon>
    </lineage>
</organism>
<accession>A0ACD3AE81</accession>
<evidence type="ECO:0000313" key="1">
    <source>
        <dbReference type="EMBL" id="TFK63897.1"/>
    </source>
</evidence>
<protein>
    <submittedName>
        <fullName evidence="1">WD40 repeat-like protein</fullName>
    </submittedName>
</protein>